<evidence type="ECO:0000256" key="9">
    <source>
        <dbReference type="ARBA" id="ARBA00023136"/>
    </source>
</evidence>
<evidence type="ECO:0000256" key="1">
    <source>
        <dbReference type="ARBA" id="ARBA00004167"/>
    </source>
</evidence>
<dbReference type="GO" id="GO:0016757">
    <property type="term" value="F:glycosyltransferase activity"/>
    <property type="evidence" value="ECO:0007669"/>
    <property type="project" value="UniProtKB-KW"/>
</dbReference>
<evidence type="ECO:0000256" key="7">
    <source>
        <dbReference type="ARBA" id="ARBA00022984"/>
    </source>
</evidence>
<keyword evidence="4" id="KW-1003">Cell membrane</keyword>
<dbReference type="EMBL" id="LAYJ01000045">
    <property type="protein sequence ID" value="KKI52054.1"/>
    <property type="molecule type" value="Genomic_DNA"/>
</dbReference>
<name>A0A0M2NHP5_9FIRM</name>
<dbReference type="GO" id="GO:0071972">
    <property type="term" value="F:peptidoglycan L,D-transpeptidase activity"/>
    <property type="evidence" value="ECO:0007669"/>
    <property type="project" value="TreeGrafter"/>
</dbReference>
<keyword evidence="13" id="KW-0132">Cell division</keyword>
<keyword evidence="13" id="KW-0131">Cell cycle</keyword>
<dbReference type="GO" id="GO:0008360">
    <property type="term" value="P:regulation of cell shape"/>
    <property type="evidence" value="ECO:0007669"/>
    <property type="project" value="UniProtKB-KW"/>
</dbReference>
<evidence type="ECO:0000256" key="5">
    <source>
        <dbReference type="ARBA" id="ARBA00022692"/>
    </source>
</evidence>
<dbReference type="Pfam" id="PF00905">
    <property type="entry name" value="Transpeptidase"/>
    <property type="match status" value="2"/>
</dbReference>
<dbReference type="AlphaFoldDB" id="A0A0M2NHP5"/>
<evidence type="ECO:0000256" key="8">
    <source>
        <dbReference type="ARBA" id="ARBA00022989"/>
    </source>
</evidence>
<dbReference type="SUPFAM" id="SSF56519">
    <property type="entry name" value="Penicillin binding protein dimerisation domain"/>
    <property type="match status" value="1"/>
</dbReference>
<dbReference type="InterPro" id="IPR001460">
    <property type="entry name" value="PCN-bd_Tpept"/>
</dbReference>
<dbReference type="GO" id="GO:0008658">
    <property type="term" value="F:penicillin binding"/>
    <property type="evidence" value="ECO:0007669"/>
    <property type="project" value="InterPro"/>
</dbReference>
<evidence type="ECO:0000313" key="13">
    <source>
        <dbReference type="EMBL" id="KKI52054.1"/>
    </source>
</evidence>
<evidence type="ECO:0000256" key="6">
    <source>
        <dbReference type="ARBA" id="ARBA00022960"/>
    </source>
</evidence>
<dbReference type="InterPro" id="IPR036138">
    <property type="entry name" value="PBP_dimer_sf"/>
</dbReference>
<dbReference type="GO" id="GO:0071555">
    <property type="term" value="P:cell wall organization"/>
    <property type="evidence" value="ECO:0007669"/>
    <property type="project" value="UniProtKB-KW"/>
</dbReference>
<comment type="similarity">
    <text evidence="3">Belongs to the transpeptidase family.</text>
</comment>
<feature type="domain" description="Penicillin-binding protein transpeptidase" evidence="11">
    <location>
        <begin position="390"/>
        <end position="562"/>
    </location>
</feature>
<dbReference type="PANTHER" id="PTHR30627:SF2">
    <property type="entry name" value="PEPTIDOGLYCAN D,D-TRANSPEPTIDASE MRDA"/>
    <property type="match status" value="1"/>
</dbReference>
<dbReference type="PANTHER" id="PTHR30627">
    <property type="entry name" value="PEPTIDOGLYCAN D,D-TRANSPEPTIDASE"/>
    <property type="match status" value="1"/>
</dbReference>
<comment type="caution">
    <text evidence="13">The sequence shown here is derived from an EMBL/GenBank/DDBJ whole genome shotgun (WGS) entry which is preliminary data.</text>
</comment>
<protein>
    <submittedName>
        <fullName evidence="13">Cell division protein FtsI</fullName>
        <ecNumber evidence="13">2.4.1.129</ecNumber>
    </submittedName>
</protein>
<dbReference type="EC" id="2.4.1.129" evidence="13"/>
<evidence type="ECO:0000259" key="11">
    <source>
        <dbReference type="Pfam" id="PF00905"/>
    </source>
</evidence>
<evidence type="ECO:0000256" key="4">
    <source>
        <dbReference type="ARBA" id="ARBA00022475"/>
    </source>
</evidence>
<dbReference type="Gene3D" id="3.90.1310.10">
    <property type="entry name" value="Penicillin-binding protein 2a (Domain 2)"/>
    <property type="match status" value="1"/>
</dbReference>
<keyword evidence="14" id="KW-1185">Reference proteome</keyword>
<keyword evidence="13" id="KW-0328">Glycosyltransferase</keyword>
<reference evidence="13 14" key="1">
    <citation type="submission" date="2015-04" db="EMBL/GenBank/DDBJ databases">
        <title>Draft genome sequence of bacteremic isolate Catabacter hongkongensis type strain HKU16T.</title>
        <authorList>
            <person name="Lau S.K."/>
            <person name="Teng J.L."/>
            <person name="Huang Y."/>
            <person name="Curreem S.O."/>
            <person name="Tsui S.K."/>
            <person name="Woo P.C."/>
        </authorList>
    </citation>
    <scope>NUCLEOTIDE SEQUENCE [LARGE SCALE GENOMIC DNA]</scope>
    <source>
        <strain evidence="13 14">HKU16</strain>
    </source>
</reference>
<dbReference type="GO" id="GO:0051301">
    <property type="term" value="P:cell division"/>
    <property type="evidence" value="ECO:0007669"/>
    <property type="project" value="UniProtKB-KW"/>
</dbReference>
<dbReference type="GO" id="GO:0009252">
    <property type="term" value="P:peptidoglycan biosynthetic process"/>
    <property type="evidence" value="ECO:0007669"/>
    <property type="project" value="UniProtKB-KW"/>
</dbReference>
<proteinExistence type="inferred from homology"/>
<evidence type="ECO:0000256" key="2">
    <source>
        <dbReference type="ARBA" id="ARBA00004236"/>
    </source>
</evidence>
<evidence type="ECO:0000256" key="10">
    <source>
        <dbReference type="ARBA" id="ARBA00023316"/>
    </source>
</evidence>
<keyword evidence="13" id="KW-0808">Transferase</keyword>
<keyword evidence="10" id="KW-0961">Cell wall biogenesis/degradation</keyword>
<keyword evidence="8" id="KW-1133">Transmembrane helix</keyword>
<feature type="domain" description="Penicillin-binding protein transpeptidase" evidence="11">
    <location>
        <begin position="653"/>
        <end position="820"/>
    </location>
</feature>
<sequence>MLKKLKNRFFAGLAIIVALFVFLTAGLGNLTLAQGGDLTTQSESKKVRTLSVKGSRGQITDNSGIPLAYDQSSYDIQFVRDPSKNSTTDKSYYTDVLMQTIEIIEQNGGTTIDTFAIKRQDDGTFAFDFGITDEEAVKTREERWRTNMFASKTADAAALYSDMRTRYRIPEEYTYEQARKLLSIWQEVQLSSYRAYEPITICSNVDMDTVAAIEAKADQLDGIQVAESAVRVYPKDSVAAHIIGYMGKMVDEDTVKEYQDKGYSSEDKIGVAGIESTMEQYLTGNSTEKQGTRQVEVDSKGKVIKEVSSTPAISGSDVRLTLDLDLQMEAERAIEANVKSVYEEQVAEYNDPENRYDRQGYVGYDTKLDERSLKEGQTTNFDKLNLAQSGALIVMDVNTGKILAMASYPSYDLNIFSGGVSEEQLKELQDDKTRPMFNNAISSTGIPGSIFKMVTGLAGLMEGDLGLHEEISDMGLYNIDVQEGYTGDDVPACWAYVKGMSSVPEHANQDIVLGLEHSCNYFFYEVAHRTGVDNLVKWGEQFGLTSTTGIELTGEAVGAIGNQETLYDKTKSIDNQKTSLPALVRSSLITFLRDEVGEEGRDITYTDEQLKTTAEKLIQLVDPDNTQVGSQIRAILSEELQIPETVSSNKGWDNQINGIIAELRWNPIKTIISGIGSGSTTITPIAAARYVAAIANSGTVYEAHVVDSILDSDGNVVEQKEPVVYNKIDAPEEYFEALRDGMSKVVSGEDTSAGDIFKGWPYENDIAGKTGSGKVSNIDLETNAWFVAFAPKDDPEIAVVSYIPNGMSGSHAIPAAKDIIQYYLDGKQQEEANELPSENTLIP</sequence>
<keyword evidence="6" id="KW-0133">Cell shape</keyword>
<dbReference type="InterPro" id="IPR012338">
    <property type="entry name" value="Beta-lactam/transpept-like"/>
</dbReference>
<dbReference type="RefSeq" id="WP_046442425.1">
    <property type="nucleotide sequence ID" value="NZ_LAYJ01000045.1"/>
</dbReference>
<feature type="domain" description="Penicillin-binding protein dimerisation" evidence="12">
    <location>
        <begin position="53"/>
        <end position="307"/>
    </location>
</feature>
<keyword evidence="9" id="KW-0472">Membrane</keyword>
<dbReference type="Pfam" id="PF03717">
    <property type="entry name" value="PBP_dimer"/>
    <property type="match status" value="1"/>
</dbReference>
<dbReference type="STRING" id="270498.CHK_0482"/>
<gene>
    <name evidence="13" type="ORF">CHK_0482</name>
</gene>
<dbReference type="SUPFAM" id="SSF56601">
    <property type="entry name" value="beta-lactamase/transpeptidase-like"/>
    <property type="match status" value="1"/>
</dbReference>
<dbReference type="InterPro" id="IPR005311">
    <property type="entry name" value="PBP_dimer"/>
</dbReference>
<keyword evidence="7" id="KW-0573">Peptidoglycan synthesis</keyword>
<dbReference type="InterPro" id="IPR050515">
    <property type="entry name" value="Beta-lactam/transpept"/>
</dbReference>
<organism evidence="13 14">
    <name type="scientific">Christensenella hongkongensis</name>
    <dbReference type="NCBI Taxonomy" id="270498"/>
    <lineage>
        <taxon>Bacteria</taxon>
        <taxon>Bacillati</taxon>
        <taxon>Bacillota</taxon>
        <taxon>Clostridia</taxon>
        <taxon>Christensenellales</taxon>
        <taxon>Christensenellaceae</taxon>
        <taxon>Christensenella</taxon>
    </lineage>
</organism>
<dbReference type="Proteomes" id="UP000034076">
    <property type="component" value="Unassembled WGS sequence"/>
</dbReference>
<evidence type="ECO:0000256" key="3">
    <source>
        <dbReference type="ARBA" id="ARBA00007171"/>
    </source>
</evidence>
<evidence type="ECO:0000313" key="14">
    <source>
        <dbReference type="Proteomes" id="UP000034076"/>
    </source>
</evidence>
<dbReference type="Gene3D" id="3.40.710.10">
    <property type="entry name" value="DD-peptidase/beta-lactamase superfamily"/>
    <property type="match status" value="2"/>
</dbReference>
<comment type="subcellular location">
    <subcellularLocation>
        <location evidence="2">Cell membrane</location>
    </subcellularLocation>
    <subcellularLocation>
        <location evidence="1">Membrane</location>
        <topology evidence="1">Single-pass membrane protein</topology>
    </subcellularLocation>
</comment>
<dbReference type="GO" id="GO:0005886">
    <property type="term" value="C:plasma membrane"/>
    <property type="evidence" value="ECO:0007669"/>
    <property type="project" value="UniProtKB-SubCell"/>
</dbReference>
<accession>A0A0M2NHP5</accession>
<evidence type="ECO:0000259" key="12">
    <source>
        <dbReference type="Pfam" id="PF03717"/>
    </source>
</evidence>
<keyword evidence="5" id="KW-0812">Transmembrane</keyword>
<dbReference type="OrthoDB" id="9757901at2"/>
<dbReference type="Gene3D" id="1.10.10.1230">
    <property type="entry name" value="Penicillin-binding protein, N-terminal non-catalytic domain, head sub-domain"/>
    <property type="match status" value="1"/>
</dbReference>